<sequence length="1070" mass="121968">MTIPTQPSQGDRRRPSVSTSSLPNVGPPFGHRLPTLTQHTPTYRTVSPPYQSMYAPYLASPTATATAVIGGPTTGGGGGLVTANHKQDNSPSSPTNAYRPLNVIDALAYLDKVKGQFTDKPNVYNQFLDIMKDFKSQSIDTPGVIDRVSSLFKGHPLLISGFNTFLPAGYRIECSIDPRDPNRIIVTTPNGHTTTSTTTTAEEMLKINTPSYHSPYYSPYYSSIIPPPQASSPPPPPPPQTSLAPPPITSPPASSSKPPVEFNHAINYVNRIKNRFAHNPDIYKQFLEILQTYQKEQKPISEVYSHVQYLFQGSRDLLEEFKQFLPEMALIAEDEKPLVKKTSSATLMTSKKKQSQQLQQQQQQQQHQPQQQQPQQQQQGSFDPTKPSVSLQETDLFDRIKKHIGTKPSYEEFLKALNLYTQQIVDLDTLMIQLKPFLGSDQELFAAFQSAVGYTPVSFSVEKPTTFAPKPDLLTCKKVASSASYRQVPKDWQNQPCSGRDQMCWEVLNDEYASHPIWNSEDSGFVASKKNSYEEALHRCEEERYEYDLNIEANLNTIALMEPIALEIESMTTEQQALFRLTPGLGGETVSIYERMIKKVYDHDRGTEIIQMLYTKPATVLPVLLKRLKMKDREWKKAQRDWNKIWRELDAKNFYRSLDYQGTSFKSNDKKAFVNKTLIGEIQEQQQQVFTFTDEQIVHDISRCIFSFIEHQTGFAKSDKQKIRIFLRSFLPTFFYTSEESLDVDMDGVSSSSSSEEEEGESSDSGPALHLVKLDMHEQLDLFSVGKKSSIFFCHSHYYCLIRLYQLLYDRLARMKALNVQSDTKLQGKNKTALELDLYTNRFEDMDLSKGSYAALLDTIEHLFEGEIDSATFEEAVRYLFGIEAYTMFTVDKVVQALIKGIQTVLSDKKSVQLIHLFHQYINGHQPLSVYRNMAEDILLGGSDDTLYKINLDADKQMTSIQLLDKEQSPFSQGEEYQNYMTHYVDWSNPTHGIDPRLLKPSFLKRNLSKQGSRGTDTLVRSKLRYRIQEESYHMYYIVGSEDAFFKPSFIGQKRKETAFRWQDLIKSTA</sequence>
<feature type="compositionally biased region" description="Low complexity" evidence="6">
    <location>
        <begin position="355"/>
        <end position="379"/>
    </location>
</feature>
<feature type="compositionally biased region" description="Polar residues" evidence="6">
    <location>
        <begin position="35"/>
        <end position="44"/>
    </location>
</feature>
<dbReference type="AlphaFoldDB" id="A0A8H7V733"/>
<name>A0A8H7V733_9FUNG</name>
<gene>
    <name evidence="8" type="ORF">INT47_000547</name>
</gene>
<dbReference type="SUPFAM" id="SSF47762">
    <property type="entry name" value="PAH2 domain"/>
    <property type="match status" value="3"/>
</dbReference>
<dbReference type="Pfam" id="PF16879">
    <property type="entry name" value="Sin3a_C"/>
    <property type="match status" value="1"/>
</dbReference>
<keyword evidence="2" id="KW-0678">Repressor</keyword>
<dbReference type="PANTHER" id="PTHR12346">
    <property type="entry name" value="SIN3B-RELATED"/>
    <property type="match status" value="1"/>
</dbReference>
<dbReference type="GO" id="GO:0000122">
    <property type="term" value="P:negative regulation of transcription by RNA polymerase II"/>
    <property type="evidence" value="ECO:0007669"/>
    <property type="project" value="TreeGrafter"/>
</dbReference>
<accession>A0A8H7V733</accession>
<dbReference type="SMART" id="SM00761">
    <property type="entry name" value="HDAC_interact"/>
    <property type="match status" value="1"/>
</dbReference>
<feature type="region of interest" description="Disordered" evidence="6">
    <location>
        <begin position="745"/>
        <end position="766"/>
    </location>
</feature>
<dbReference type="GO" id="GO:0010628">
    <property type="term" value="P:positive regulation of gene expression"/>
    <property type="evidence" value="ECO:0007669"/>
    <property type="project" value="UniProtKB-ARBA"/>
</dbReference>
<dbReference type="Proteomes" id="UP000603453">
    <property type="component" value="Unassembled WGS sequence"/>
</dbReference>
<keyword evidence="4 5" id="KW-0539">Nucleus</keyword>
<evidence type="ECO:0000313" key="9">
    <source>
        <dbReference type="Proteomes" id="UP000603453"/>
    </source>
</evidence>
<dbReference type="Pfam" id="PF02671">
    <property type="entry name" value="PAH"/>
    <property type="match status" value="3"/>
</dbReference>
<dbReference type="Pfam" id="PF08295">
    <property type="entry name" value="Sin3_corepress"/>
    <property type="match status" value="1"/>
</dbReference>
<feature type="compositionally biased region" description="Pro residues" evidence="6">
    <location>
        <begin position="227"/>
        <end position="250"/>
    </location>
</feature>
<dbReference type="InterPro" id="IPR003822">
    <property type="entry name" value="PAH"/>
</dbReference>
<reference evidence="8" key="1">
    <citation type="submission" date="2020-12" db="EMBL/GenBank/DDBJ databases">
        <title>Metabolic potential, ecology and presence of endohyphal bacteria is reflected in genomic diversity of Mucoromycotina.</title>
        <authorList>
            <person name="Muszewska A."/>
            <person name="Okrasinska A."/>
            <person name="Steczkiewicz K."/>
            <person name="Drgas O."/>
            <person name="Orlowska M."/>
            <person name="Perlinska-Lenart U."/>
            <person name="Aleksandrzak-Piekarczyk T."/>
            <person name="Szatraj K."/>
            <person name="Zielenkiewicz U."/>
            <person name="Pilsyk S."/>
            <person name="Malc E."/>
            <person name="Mieczkowski P."/>
            <person name="Kruszewska J.S."/>
            <person name="Biernat P."/>
            <person name="Pawlowska J."/>
        </authorList>
    </citation>
    <scope>NUCLEOTIDE SEQUENCE</scope>
    <source>
        <strain evidence="8">WA0000017839</strain>
    </source>
</reference>
<evidence type="ECO:0000256" key="3">
    <source>
        <dbReference type="ARBA" id="ARBA00022737"/>
    </source>
</evidence>
<evidence type="ECO:0000259" key="7">
    <source>
        <dbReference type="SMART" id="SM00761"/>
    </source>
</evidence>
<dbReference type="PROSITE" id="PS51477">
    <property type="entry name" value="PAH"/>
    <property type="match status" value="2"/>
</dbReference>
<keyword evidence="3" id="KW-0677">Repeat</keyword>
<evidence type="ECO:0000256" key="1">
    <source>
        <dbReference type="ARBA" id="ARBA00004123"/>
    </source>
</evidence>
<proteinExistence type="predicted"/>
<evidence type="ECO:0000256" key="5">
    <source>
        <dbReference type="PROSITE-ProRule" id="PRU00810"/>
    </source>
</evidence>
<dbReference type="Gene3D" id="1.20.1160.11">
    <property type="entry name" value="Paired amphipathic helix"/>
    <property type="match status" value="3"/>
</dbReference>
<evidence type="ECO:0000313" key="8">
    <source>
        <dbReference type="EMBL" id="KAG2212571.1"/>
    </source>
</evidence>
<feature type="domain" description="Histone deacetylase interacting" evidence="7">
    <location>
        <begin position="475"/>
        <end position="578"/>
    </location>
</feature>
<dbReference type="FunFam" id="1.20.1160.11:FF:000001">
    <property type="entry name" value="Paired amphipathic helix protein Sin3"/>
    <property type="match status" value="1"/>
</dbReference>
<evidence type="ECO:0000256" key="6">
    <source>
        <dbReference type="SAM" id="MobiDB-lite"/>
    </source>
</evidence>
<comment type="subcellular location">
    <subcellularLocation>
        <location evidence="1 5">Nucleus</location>
    </subcellularLocation>
</comment>
<comment type="caution">
    <text evidence="8">The sequence shown here is derived from an EMBL/GenBank/DDBJ whole genome shotgun (WGS) entry which is preliminary data.</text>
</comment>
<organism evidence="8 9">
    <name type="scientific">Mucor saturninus</name>
    <dbReference type="NCBI Taxonomy" id="64648"/>
    <lineage>
        <taxon>Eukaryota</taxon>
        <taxon>Fungi</taxon>
        <taxon>Fungi incertae sedis</taxon>
        <taxon>Mucoromycota</taxon>
        <taxon>Mucoromycotina</taxon>
        <taxon>Mucoromycetes</taxon>
        <taxon>Mucorales</taxon>
        <taxon>Mucorineae</taxon>
        <taxon>Mucoraceae</taxon>
        <taxon>Mucor</taxon>
    </lineage>
</organism>
<feature type="region of interest" description="Disordered" evidence="6">
    <location>
        <begin position="344"/>
        <end position="388"/>
    </location>
</feature>
<feature type="region of interest" description="Disordered" evidence="6">
    <location>
        <begin position="1"/>
        <end position="44"/>
    </location>
</feature>
<dbReference type="FunFam" id="1.20.1160.11:FF:000003">
    <property type="entry name" value="Paired amphipathic helix SIN3-like protein"/>
    <property type="match status" value="1"/>
</dbReference>
<feature type="region of interest" description="Disordered" evidence="6">
    <location>
        <begin position="78"/>
        <end position="97"/>
    </location>
</feature>
<protein>
    <recommendedName>
        <fullName evidence="7">Histone deacetylase interacting domain-containing protein</fullName>
    </recommendedName>
</protein>
<dbReference type="OrthoDB" id="10265969at2759"/>
<dbReference type="GO" id="GO:0033698">
    <property type="term" value="C:Rpd3L complex"/>
    <property type="evidence" value="ECO:0007669"/>
    <property type="project" value="UniProtKB-ARBA"/>
</dbReference>
<dbReference type="EMBL" id="JAEPRD010000005">
    <property type="protein sequence ID" value="KAG2212571.1"/>
    <property type="molecule type" value="Genomic_DNA"/>
</dbReference>
<dbReference type="InterPro" id="IPR013194">
    <property type="entry name" value="HDAC_interact_dom"/>
</dbReference>
<evidence type="ECO:0000256" key="4">
    <source>
        <dbReference type="ARBA" id="ARBA00023242"/>
    </source>
</evidence>
<dbReference type="InterPro" id="IPR036600">
    <property type="entry name" value="PAH_sf"/>
</dbReference>
<dbReference type="InterPro" id="IPR031693">
    <property type="entry name" value="Sin3_C"/>
</dbReference>
<dbReference type="PANTHER" id="PTHR12346:SF0">
    <property type="entry name" value="SIN3A, ISOFORM G"/>
    <property type="match status" value="1"/>
</dbReference>
<dbReference type="InterPro" id="IPR039774">
    <property type="entry name" value="Sin3-like"/>
</dbReference>
<feature type="region of interest" description="Disordered" evidence="6">
    <location>
        <begin position="227"/>
        <end position="259"/>
    </location>
</feature>
<evidence type="ECO:0000256" key="2">
    <source>
        <dbReference type="ARBA" id="ARBA00022491"/>
    </source>
</evidence>
<keyword evidence="9" id="KW-1185">Reference proteome</keyword>
<dbReference type="GO" id="GO:0003714">
    <property type="term" value="F:transcription corepressor activity"/>
    <property type="evidence" value="ECO:0007669"/>
    <property type="project" value="InterPro"/>
</dbReference>